<reference evidence="2" key="1">
    <citation type="journal article" date="2021" name="Nat. Commun.">
        <title>Genetic determinants of endophytism in the Arabidopsis root mycobiome.</title>
        <authorList>
            <person name="Mesny F."/>
            <person name="Miyauchi S."/>
            <person name="Thiergart T."/>
            <person name="Pickel B."/>
            <person name="Atanasova L."/>
            <person name="Karlsson M."/>
            <person name="Huettel B."/>
            <person name="Barry K.W."/>
            <person name="Haridas S."/>
            <person name="Chen C."/>
            <person name="Bauer D."/>
            <person name="Andreopoulos W."/>
            <person name="Pangilinan J."/>
            <person name="LaButti K."/>
            <person name="Riley R."/>
            <person name="Lipzen A."/>
            <person name="Clum A."/>
            <person name="Drula E."/>
            <person name="Henrissat B."/>
            <person name="Kohler A."/>
            <person name="Grigoriev I.V."/>
            <person name="Martin F.M."/>
            <person name="Hacquard S."/>
        </authorList>
    </citation>
    <scope>NUCLEOTIDE SEQUENCE</scope>
    <source>
        <strain evidence="2">MPI-CAGE-CH-0235</strain>
    </source>
</reference>
<keyword evidence="1" id="KW-0812">Transmembrane</keyword>
<gene>
    <name evidence="2" type="ORF">B0I35DRAFT_436436</name>
</gene>
<evidence type="ECO:0000313" key="3">
    <source>
        <dbReference type="Proteomes" id="UP000813444"/>
    </source>
</evidence>
<dbReference type="AlphaFoldDB" id="A0A8K0SJL4"/>
<protein>
    <submittedName>
        <fullName evidence="2">Uncharacterized protein</fullName>
    </submittedName>
</protein>
<dbReference type="EMBL" id="JAGPNK010000010">
    <property type="protein sequence ID" value="KAH7312232.1"/>
    <property type="molecule type" value="Genomic_DNA"/>
</dbReference>
<keyword evidence="3" id="KW-1185">Reference proteome</keyword>
<name>A0A8K0SJL4_9HYPO</name>
<feature type="transmembrane region" description="Helical" evidence="1">
    <location>
        <begin position="40"/>
        <end position="60"/>
    </location>
</feature>
<keyword evidence="1" id="KW-0472">Membrane</keyword>
<keyword evidence="1" id="KW-1133">Transmembrane helix</keyword>
<feature type="transmembrane region" description="Helical" evidence="1">
    <location>
        <begin position="12"/>
        <end position="34"/>
    </location>
</feature>
<organism evidence="2 3">
    <name type="scientific">Stachybotrys elegans</name>
    <dbReference type="NCBI Taxonomy" id="80388"/>
    <lineage>
        <taxon>Eukaryota</taxon>
        <taxon>Fungi</taxon>
        <taxon>Dikarya</taxon>
        <taxon>Ascomycota</taxon>
        <taxon>Pezizomycotina</taxon>
        <taxon>Sordariomycetes</taxon>
        <taxon>Hypocreomycetidae</taxon>
        <taxon>Hypocreales</taxon>
        <taxon>Stachybotryaceae</taxon>
        <taxon>Stachybotrys</taxon>
    </lineage>
</organism>
<comment type="caution">
    <text evidence="2">The sequence shown here is derived from an EMBL/GenBank/DDBJ whole genome shotgun (WGS) entry which is preliminary data.</text>
</comment>
<evidence type="ECO:0000256" key="1">
    <source>
        <dbReference type="SAM" id="Phobius"/>
    </source>
</evidence>
<proteinExistence type="predicted"/>
<accession>A0A8K0SJL4</accession>
<sequence length="102" mass="11598">MPVMPAQRRLGAGGLPAPVYVYYLFWFFTTALGMCSDWPARLASIYFWLCRAICALNGWYDPWRKLAEEMEMHGLPLRSLQLSSPGSLRACVLAGLRWCSHV</sequence>
<evidence type="ECO:0000313" key="2">
    <source>
        <dbReference type="EMBL" id="KAH7312232.1"/>
    </source>
</evidence>
<dbReference type="Proteomes" id="UP000813444">
    <property type="component" value="Unassembled WGS sequence"/>
</dbReference>